<sequence>MTADAVTTADTAQDKQSTTEQNFAMLRKKTQQAETMVEQERSERVRLQEENLALKNQINRSFPKPNDDDDEDWGDEPYLEQKKFKRIMQKERAAIMEEAEARARRVIEEENSRNYMNRLKSDYSDFNEVCTDESLNRLEAANPDIAKEILSLKDPYQQRKMAYLTIKTAGFHKKPEPEKPSIQSQIDNNPRKLYYTPNTASTSATAMTGDFSESGKKQAYEKIKELAKRAGRGMQR</sequence>
<reference evidence="2" key="1">
    <citation type="submission" date="2020-04" db="EMBL/GenBank/DDBJ databases">
        <authorList>
            <person name="Chiriac C."/>
            <person name="Salcher M."/>
            <person name="Ghai R."/>
            <person name="Kavagutti S V."/>
        </authorList>
    </citation>
    <scope>NUCLEOTIDE SEQUENCE</scope>
</reference>
<dbReference type="EMBL" id="LR796265">
    <property type="protein sequence ID" value="CAB4132430.1"/>
    <property type="molecule type" value="Genomic_DNA"/>
</dbReference>
<proteinExistence type="predicted"/>
<evidence type="ECO:0000313" key="2">
    <source>
        <dbReference type="EMBL" id="CAB4132430.1"/>
    </source>
</evidence>
<organism evidence="2">
    <name type="scientific">uncultured Caudovirales phage</name>
    <dbReference type="NCBI Taxonomy" id="2100421"/>
    <lineage>
        <taxon>Viruses</taxon>
        <taxon>Duplodnaviria</taxon>
        <taxon>Heunggongvirae</taxon>
        <taxon>Uroviricota</taxon>
        <taxon>Caudoviricetes</taxon>
        <taxon>Peduoviridae</taxon>
        <taxon>Maltschvirus</taxon>
        <taxon>Maltschvirus maltsch</taxon>
    </lineage>
</organism>
<feature type="region of interest" description="Disordered" evidence="1">
    <location>
        <begin position="54"/>
        <end position="76"/>
    </location>
</feature>
<feature type="region of interest" description="Disordered" evidence="1">
    <location>
        <begin position="172"/>
        <end position="191"/>
    </location>
</feature>
<feature type="region of interest" description="Disordered" evidence="1">
    <location>
        <begin position="1"/>
        <end position="20"/>
    </location>
</feature>
<feature type="compositionally biased region" description="Low complexity" evidence="1">
    <location>
        <begin position="1"/>
        <end position="11"/>
    </location>
</feature>
<gene>
    <name evidence="2" type="ORF">UFOVP255_13</name>
</gene>
<protein>
    <submittedName>
        <fullName evidence="2">Uncharacterized protein</fullName>
    </submittedName>
</protein>
<name>A0A6J5LHM5_9CAUD</name>
<accession>A0A6J5LHM5</accession>
<feature type="compositionally biased region" description="Acidic residues" evidence="1">
    <location>
        <begin position="67"/>
        <end position="76"/>
    </location>
</feature>
<evidence type="ECO:0000256" key="1">
    <source>
        <dbReference type="SAM" id="MobiDB-lite"/>
    </source>
</evidence>